<evidence type="ECO:0000313" key="2">
    <source>
        <dbReference type="EMBL" id="SFZ98584.1"/>
    </source>
</evidence>
<dbReference type="Gene3D" id="3.40.630.30">
    <property type="match status" value="1"/>
</dbReference>
<dbReference type="PANTHER" id="PTHR43792">
    <property type="entry name" value="GNAT FAMILY, PUTATIVE (AFU_ORTHOLOGUE AFUA_3G00765)-RELATED-RELATED"/>
    <property type="match status" value="1"/>
</dbReference>
<dbReference type="GO" id="GO:0016747">
    <property type="term" value="F:acyltransferase activity, transferring groups other than amino-acyl groups"/>
    <property type="evidence" value="ECO:0007669"/>
    <property type="project" value="InterPro"/>
</dbReference>
<organism evidence="2">
    <name type="scientific">hydrothermal vent metagenome</name>
    <dbReference type="NCBI Taxonomy" id="652676"/>
    <lineage>
        <taxon>unclassified sequences</taxon>
        <taxon>metagenomes</taxon>
        <taxon>ecological metagenomes</taxon>
    </lineage>
</organism>
<feature type="domain" description="N-acetyltransferase" evidence="1">
    <location>
        <begin position="8"/>
        <end position="145"/>
    </location>
</feature>
<dbReference type="EMBL" id="FPKX01000055">
    <property type="protein sequence ID" value="SFZ98584.1"/>
    <property type="molecule type" value="Genomic_DNA"/>
</dbReference>
<keyword evidence="2" id="KW-0808">Transferase</keyword>
<reference evidence="2" key="1">
    <citation type="submission" date="2016-10" db="EMBL/GenBank/DDBJ databases">
        <authorList>
            <person name="de Groot N.N."/>
        </authorList>
    </citation>
    <scope>NUCLEOTIDE SEQUENCE</scope>
</reference>
<dbReference type="SUPFAM" id="SSF55729">
    <property type="entry name" value="Acyl-CoA N-acyltransferases (Nat)"/>
    <property type="match status" value="1"/>
</dbReference>
<sequence length="166" mass="19049">MIILESKRLILKTLENSNIQELHKKIFSDVDVMRYAFAGKTFTLEESEIFIDKYFAKASSKVGIGVLFDKEDNTLIGLAGLIKFNENDCEIGFMLAKEFWGNGYAKEIGKAQIDLANNELNFEHIYATANPENKNSLKALMNLNMSYLKDIYLDDRGIRKLLIYKF</sequence>
<dbReference type="InterPro" id="IPR051531">
    <property type="entry name" value="N-acetyltransferase"/>
</dbReference>
<dbReference type="Pfam" id="PF13302">
    <property type="entry name" value="Acetyltransf_3"/>
    <property type="match status" value="1"/>
</dbReference>
<name>A0A1W1EEX2_9ZZZZ</name>
<dbReference type="InterPro" id="IPR016181">
    <property type="entry name" value="Acyl_CoA_acyltransferase"/>
</dbReference>
<dbReference type="InterPro" id="IPR000182">
    <property type="entry name" value="GNAT_dom"/>
</dbReference>
<gene>
    <name evidence="2" type="ORF">MNB_SV-5-1567</name>
</gene>
<dbReference type="PANTHER" id="PTHR43792:SF1">
    <property type="entry name" value="N-ACETYLTRANSFERASE DOMAIN-CONTAINING PROTEIN"/>
    <property type="match status" value="1"/>
</dbReference>
<evidence type="ECO:0000259" key="1">
    <source>
        <dbReference type="Pfam" id="PF13302"/>
    </source>
</evidence>
<proteinExistence type="predicted"/>
<protein>
    <submittedName>
        <fullName evidence="2">GNAT family acetyltransferase Bsu1853 (YoaA)</fullName>
    </submittedName>
</protein>
<accession>A0A1W1EEX2</accession>
<dbReference type="AlphaFoldDB" id="A0A1W1EEX2"/>